<evidence type="ECO:0000256" key="3">
    <source>
        <dbReference type="RuleBase" id="RU003616"/>
    </source>
</evidence>
<comment type="caution">
    <text evidence="6">The sequence shown here is derived from an EMBL/GenBank/DDBJ whole genome shotgun (WGS) entry which is preliminary data.</text>
</comment>
<reference evidence="6" key="1">
    <citation type="journal article" date="2019" name="BMC Genomics">
        <title>A new reference genome for Sorghum bicolor reveals high levels of sequence similarity between sweet and grain genotypes: implications for the genetics of sugar metabolism.</title>
        <authorList>
            <person name="Cooper E.A."/>
            <person name="Brenton Z.W."/>
            <person name="Flinn B.S."/>
            <person name="Jenkins J."/>
            <person name="Shu S."/>
            <person name="Flowers D."/>
            <person name="Luo F."/>
            <person name="Wang Y."/>
            <person name="Xia P."/>
            <person name="Barry K."/>
            <person name="Daum C."/>
            <person name="Lipzen A."/>
            <person name="Yoshinaga Y."/>
            <person name="Schmutz J."/>
            <person name="Saski C."/>
            <person name="Vermerris W."/>
            <person name="Kresovich S."/>
        </authorList>
    </citation>
    <scope>NUCLEOTIDE SEQUENCE</scope>
</reference>
<comment type="similarity">
    <text evidence="2 3">Belongs to the small heat shock protein (HSP20) family.</text>
</comment>
<evidence type="ECO:0000313" key="7">
    <source>
        <dbReference type="Proteomes" id="UP000807115"/>
    </source>
</evidence>
<accession>A0A921QUG0</accession>
<keyword evidence="1" id="KW-0346">Stress response</keyword>
<dbReference type="InterPro" id="IPR008978">
    <property type="entry name" value="HSP20-like_chaperone"/>
</dbReference>
<dbReference type="AlphaFoldDB" id="A0A921QUG0"/>
<dbReference type="SUPFAM" id="SSF49764">
    <property type="entry name" value="HSP20-like chaperones"/>
    <property type="match status" value="1"/>
</dbReference>
<dbReference type="EMBL" id="CM027684">
    <property type="protein sequence ID" value="KAG0528419.1"/>
    <property type="molecule type" value="Genomic_DNA"/>
</dbReference>
<reference evidence="6" key="2">
    <citation type="submission" date="2020-10" db="EMBL/GenBank/DDBJ databases">
        <authorList>
            <person name="Cooper E.A."/>
            <person name="Brenton Z.W."/>
            <person name="Flinn B.S."/>
            <person name="Jenkins J."/>
            <person name="Shu S."/>
            <person name="Flowers D."/>
            <person name="Luo F."/>
            <person name="Wang Y."/>
            <person name="Xia P."/>
            <person name="Barry K."/>
            <person name="Daum C."/>
            <person name="Lipzen A."/>
            <person name="Yoshinaga Y."/>
            <person name="Schmutz J."/>
            <person name="Saski C."/>
            <person name="Vermerris W."/>
            <person name="Kresovich S."/>
        </authorList>
    </citation>
    <scope>NUCLEOTIDE SEQUENCE</scope>
</reference>
<name>A0A921QUG0_SORBI</name>
<sequence>MAMSLSSCTTLLMSRAAAPAPRPTPAPGKSSPGAGRSLMQQLRSRQPPPAAASSVEALRWASSSCKLQVESRSRRAAVFACHALNKYSYHIDPTALVYRPTTTLAGTNWRISEDKDKDLIILELEVGELTQDKLEVSTTDHVLLVVKYTGDINDEWRASSLDVRLLMPPGYDDKNVGAMMVSKGWLKITIPKPKHQPNKIPISSSSSSSP</sequence>
<dbReference type="PANTHER" id="PTHR46733:SF9">
    <property type="entry name" value="OS09G0345500 PROTEIN"/>
    <property type="match status" value="1"/>
</dbReference>
<feature type="domain" description="SHSP" evidence="5">
    <location>
        <begin position="102"/>
        <end position="205"/>
    </location>
</feature>
<evidence type="ECO:0000256" key="1">
    <source>
        <dbReference type="ARBA" id="ARBA00023016"/>
    </source>
</evidence>
<evidence type="ECO:0000256" key="4">
    <source>
        <dbReference type="SAM" id="MobiDB-lite"/>
    </source>
</evidence>
<dbReference type="PANTHER" id="PTHR46733">
    <property type="entry name" value="26.5 KDA HEAT SHOCK PROTEIN, MITOCHONDRIAL"/>
    <property type="match status" value="1"/>
</dbReference>
<dbReference type="GO" id="GO:0009408">
    <property type="term" value="P:response to heat"/>
    <property type="evidence" value="ECO:0007669"/>
    <property type="project" value="InterPro"/>
</dbReference>
<dbReference type="InterPro" id="IPR044587">
    <property type="entry name" value="HSP21-like"/>
</dbReference>
<dbReference type="Pfam" id="PF00011">
    <property type="entry name" value="HSP20"/>
    <property type="match status" value="1"/>
</dbReference>
<dbReference type="Gene3D" id="2.60.40.790">
    <property type="match status" value="1"/>
</dbReference>
<dbReference type="Proteomes" id="UP000807115">
    <property type="component" value="Chromosome 5"/>
</dbReference>
<feature type="region of interest" description="Disordered" evidence="4">
    <location>
        <begin position="16"/>
        <end position="53"/>
    </location>
</feature>
<evidence type="ECO:0000256" key="2">
    <source>
        <dbReference type="PROSITE-ProRule" id="PRU00285"/>
    </source>
</evidence>
<dbReference type="InterPro" id="IPR002068">
    <property type="entry name" value="A-crystallin/Hsp20_dom"/>
</dbReference>
<protein>
    <recommendedName>
        <fullName evidence="5">SHSP domain-containing protein</fullName>
    </recommendedName>
</protein>
<evidence type="ECO:0000313" key="6">
    <source>
        <dbReference type="EMBL" id="KAG0528419.1"/>
    </source>
</evidence>
<organism evidence="6 7">
    <name type="scientific">Sorghum bicolor</name>
    <name type="common">Sorghum</name>
    <name type="synonym">Sorghum vulgare</name>
    <dbReference type="NCBI Taxonomy" id="4558"/>
    <lineage>
        <taxon>Eukaryota</taxon>
        <taxon>Viridiplantae</taxon>
        <taxon>Streptophyta</taxon>
        <taxon>Embryophyta</taxon>
        <taxon>Tracheophyta</taxon>
        <taxon>Spermatophyta</taxon>
        <taxon>Magnoliopsida</taxon>
        <taxon>Liliopsida</taxon>
        <taxon>Poales</taxon>
        <taxon>Poaceae</taxon>
        <taxon>PACMAD clade</taxon>
        <taxon>Panicoideae</taxon>
        <taxon>Andropogonodae</taxon>
        <taxon>Andropogoneae</taxon>
        <taxon>Sorghinae</taxon>
        <taxon>Sorghum</taxon>
    </lineage>
</organism>
<gene>
    <name evidence="6" type="ORF">BDA96_05G009900</name>
</gene>
<proteinExistence type="inferred from homology"/>
<evidence type="ECO:0000259" key="5">
    <source>
        <dbReference type="PROSITE" id="PS01031"/>
    </source>
</evidence>
<dbReference type="PROSITE" id="PS01031">
    <property type="entry name" value="SHSP"/>
    <property type="match status" value="1"/>
</dbReference>